<dbReference type="InterPro" id="IPR058691">
    <property type="entry name" value="Fn3_SaeA_1st"/>
</dbReference>
<sequence>MSTELKILTAFETWRGTARTRYDEAALPTAEELIAAAQDHSELDVGGHYPALLVWAEALKQVRALALTDNTDVIGSHDSLYVPTLAIEPVEYAETEEEYEEILDLEPEPEPEPEPECIDPDLRDYQPHEFRLLDGFSDVYEFPGAGLLARVQDDGSVALEWNLPSYAVGNGLVRLYRVVSDEVEFDRDPDAGEPRAVTVSERWVDRDPLTTAYRHYQVWFHEGTSETHALRSEPRLLAEAAYIRPIDHIDLSVAGSKVKGQWAPLQHTHRVAVFAVKATARRVTRRDEIAVDTQNLQGFRFTPQYKGEEYKFVAERYVLIAGEQRASARSAEFTVYVNAEVLDVPITVDEVFDGFDTRFNISWENPDSGEVRIYRTQEAPTDGLQDRVVEVDQLDSFGLAQRDWANDLERGMSSCTVDWPEDWYSVFLTPVSVVGNQAKVGRSHSRVRVGRITNPTLYERVNNQFLTFGWPEEAHEVTVVFGEPGTGHQIGPRRDELGSNIASIHRQTYEQEGGMRLRLPAAGDIALVPSRVYEGQQIWGDPDVFHYDGLQQFHYEFVPYNGHMGLVVYSDREDQTPRQFTLRMQHGRLPLEPNDGIEVKARRIVGEHPEGPDFLPGINSRRLHPNAVEEFWEVDPSILDDTPQGVFLRLFSRGDHKPGTPVTAVIDPVSGTLSLDQWRAYLKGQSQ</sequence>
<feature type="domain" description="SaeA second Fn3-like" evidence="2">
    <location>
        <begin position="248"/>
        <end position="332"/>
    </location>
</feature>
<evidence type="ECO:0000313" key="5">
    <source>
        <dbReference type="EMBL" id="QGU05578.1"/>
    </source>
</evidence>
<dbReference type="EMBL" id="CP046453">
    <property type="protein sequence ID" value="QGU05578.1"/>
    <property type="molecule type" value="Genomic_DNA"/>
</dbReference>
<organism evidence="5 6">
    <name type="scientific">Corynebacterium comes</name>
    <dbReference type="NCBI Taxonomy" id="2675218"/>
    <lineage>
        <taxon>Bacteria</taxon>
        <taxon>Bacillati</taxon>
        <taxon>Actinomycetota</taxon>
        <taxon>Actinomycetes</taxon>
        <taxon>Mycobacteriales</taxon>
        <taxon>Corynebacteriaceae</taxon>
        <taxon>Corynebacterium</taxon>
    </lineage>
</organism>
<evidence type="ECO:0000313" key="6">
    <source>
        <dbReference type="Proteomes" id="UP000425178"/>
    </source>
</evidence>
<reference evidence="5 6" key="1">
    <citation type="journal article" date="2021" name="Int. J. Syst. Evol. Microbiol.">
        <title>Classification of three corynebacterial strains isolated from a small paddock in North Rhine-Westphalia: proposal of &lt;i&gt;Corynebacterium kalinowskii&lt;/i&gt; sp. nov., &lt;i&gt;Corynebacterium comes&lt;/i&gt; sp. nov. and &lt;i&gt;Corynebacterium occultum&lt;/i&gt; sp. nov.</title>
        <authorList>
            <person name="Schaffert L."/>
            <person name="Ruwe M."/>
            <person name="Milse J."/>
            <person name="Hanuschka K."/>
            <person name="Ortseifen V."/>
            <person name="Droste J."/>
            <person name="Brandt D."/>
            <person name="Schl L."/>
            <person name="Kutter Y."/>
            <person name="Vinke S."/>
            <person name="Vieh P."/>
            <person name="Jacob L."/>
            <person name="L N.C."/>
            <person name="Schulte-Berndt E."/>
            <person name="Hain C."/>
            <person name="Linder M."/>
            <person name="Schmidt P."/>
            <person name="Wollenschl L."/>
            <person name="Luttermann T."/>
            <person name="Thieme E."/>
            <person name="Hassa J."/>
            <person name="Haak M."/>
            <person name="Wittchen M."/>
            <person name="Mentz A."/>
            <person name="Persicke M."/>
            <person name="Busche T."/>
            <person name="R C."/>
        </authorList>
    </citation>
    <scope>NUCLEOTIDE SEQUENCE [LARGE SCALE GENOMIC DNA]</scope>
    <source>
        <strain evidence="5 6">2019</strain>
    </source>
</reference>
<dbReference type="Pfam" id="PF25832">
    <property type="entry name" value="Fn3_SaeA_2nd"/>
    <property type="match status" value="1"/>
</dbReference>
<gene>
    <name evidence="5" type="ORF">CETAM_11730</name>
</gene>
<name>A0A6B8WFY5_9CORY</name>
<dbReference type="RefSeq" id="WP_156229004.1">
    <property type="nucleotide sequence ID" value="NZ_CP046453.1"/>
</dbReference>
<dbReference type="KEGG" id="ccoe:CETAM_11730"/>
<dbReference type="Proteomes" id="UP000425178">
    <property type="component" value="Chromosome"/>
</dbReference>
<accession>A0A6B8WFY5</accession>
<dbReference type="InterPro" id="IPR058693">
    <property type="entry name" value="Fn3_SaeA_3rd"/>
</dbReference>
<dbReference type="InterPro" id="IPR058694">
    <property type="entry name" value="Fn3_SaeA_4th"/>
</dbReference>
<dbReference type="Pfam" id="PF25834">
    <property type="entry name" value="Fn3_SaeA_4th"/>
    <property type="match status" value="1"/>
</dbReference>
<evidence type="ECO:0000259" key="1">
    <source>
        <dbReference type="Pfam" id="PF25832"/>
    </source>
</evidence>
<evidence type="ECO:0000259" key="3">
    <source>
        <dbReference type="Pfam" id="PF25834"/>
    </source>
</evidence>
<evidence type="ECO:0000259" key="2">
    <source>
        <dbReference type="Pfam" id="PF25833"/>
    </source>
</evidence>
<protein>
    <submittedName>
        <fullName evidence="5">Uncharacterized protein</fullName>
    </submittedName>
</protein>
<feature type="domain" description="SaeA fourth Fn3-like" evidence="4">
    <location>
        <begin position="452"/>
        <end position="544"/>
    </location>
</feature>
<feature type="domain" description="SaeA first Fn3-like" evidence="1">
    <location>
        <begin position="150"/>
        <end position="241"/>
    </location>
</feature>
<dbReference type="Pfam" id="PF25835">
    <property type="entry name" value="Fn3_SaeA_5th"/>
    <property type="match status" value="1"/>
</dbReference>
<dbReference type="InterPro" id="IPR058692">
    <property type="entry name" value="Fn3_SaeA_2nd"/>
</dbReference>
<feature type="domain" description="SaeA third Fn3-like" evidence="3">
    <location>
        <begin position="356"/>
        <end position="443"/>
    </location>
</feature>
<evidence type="ECO:0000259" key="4">
    <source>
        <dbReference type="Pfam" id="PF25835"/>
    </source>
</evidence>
<keyword evidence="6" id="KW-1185">Reference proteome</keyword>
<dbReference type="Pfam" id="PF25833">
    <property type="entry name" value="Fn3_SaeA_3rd"/>
    <property type="match status" value="1"/>
</dbReference>
<proteinExistence type="predicted"/>
<dbReference type="AlphaFoldDB" id="A0A6B8WFY5"/>